<keyword evidence="3" id="KW-0378">Hydrolase</keyword>
<dbReference type="GO" id="GO:0016787">
    <property type="term" value="F:hydrolase activity"/>
    <property type="evidence" value="ECO:0007669"/>
    <property type="project" value="UniProtKB-KW"/>
</dbReference>
<proteinExistence type="predicted"/>
<evidence type="ECO:0000313" key="4">
    <source>
        <dbReference type="EMBL" id="NNM71232.1"/>
    </source>
</evidence>
<evidence type="ECO:0000256" key="3">
    <source>
        <dbReference type="ARBA" id="ARBA00022801"/>
    </source>
</evidence>
<reference evidence="4 5" key="1">
    <citation type="submission" date="2020-04" db="EMBL/GenBank/DDBJ databases">
        <title>Enterovirga sp. isolate from soil.</title>
        <authorList>
            <person name="Chea S."/>
            <person name="Kim D.-U."/>
        </authorList>
    </citation>
    <scope>NUCLEOTIDE SEQUENCE [LARGE SCALE GENOMIC DNA]</scope>
    <source>
        <strain evidence="4 5">DB1703</strain>
    </source>
</reference>
<dbReference type="AlphaFoldDB" id="A0A849HVU4"/>
<evidence type="ECO:0000256" key="2">
    <source>
        <dbReference type="ARBA" id="ARBA00022722"/>
    </source>
</evidence>
<dbReference type="EMBL" id="JABEPP010000001">
    <property type="protein sequence ID" value="NNM71232.1"/>
    <property type="molecule type" value="Genomic_DNA"/>
</dbReference>
<dbReference type="InterPro" id="IPR008201">
    <property type="entry name" value="HepT-like"/>
</dbReference>
<evidence type="ECO:0008006" key="6">
    <source>
        <dbReference type="Google" id="ProtNLM"/>
    </source>
</evidence>
<sequence length="47" mass="5358">MRAIGNVLRHDYYAVEPPVLWDVVNVRLPELRPVIARMIEDLSGGIN</sequence>
<evidence type="ECO:0000256" key="1">
    <source>
        <dbReference type="ARBA" id="ARBA00022649"/>
    </source>
</evidence>
<gene>
    <name evidence="4" type="ORF">HJG44_02340</name>
</gene>
<keyword evidence="1" id="KW-1277">Toxin-antitoxin system</keyword>
<name>A0A849HVU4_9HYPH</name>
<dbReference type="Pfam" id="PF01934">
    <property type="entry name" value="HepT-like"/>
    <property type="match status" value="1"/>
</dbReference>
<dbReference type="GO" id="GO:0110001">
    <property type="term" value="C:toxin-antitoxin complex"/>
    <property type="evidence" value="ECO:0007669"/>
    <property type="project" value="InterPro"/>
</dbReference>
<evidence type="ECO:0000313" key="5">
    <source>
        <dbReference type="Proteomes" id="UP000564885"/>
    </source>
</evidence>
<comment type="caution">
    <text evidence="4">The sequence shown here is derived from an EMBL/GenBank/DDBJ whole genome shotgun (WGS) entry which is preliminary data.</text>
</comment>
<dbReference type="GO" id="GO:0004540">
    <property type="term" value="F:RNA nuclease activity"/>
    <property type="evidence" value="ECO:0007669"/>
    <property type="project" value="InterPro"/>
</dbReference>
<organism evidence="4 5">
    <name type="scientific">Enterovirga aerilata</name>
    <dbReference type="NCBI Taxonomy" id="2730920"/>
    <lineage>
        <taxon>Bacteria</taxon>
        <taxon>Pseudomonadati</taxon>
        <taxon>Pseudomonadota</taxon>
        <taxon>Alphaproteobacteria</taxon>
        <taxon>Hyphomicrobiales</taxon>
        <taxon>Methylobacteriaceae</taxon>
        <taxon>Enterovirga</taxon>
    </lineage>
</organism>
<keyword evidence="2" id="KW-0540">Nuclease</keyword>
<keyword evidence="5" id="KW-1185">Reference proteome</keyword>
<protein>
    <recommendedName>
        <fullName evidence="6">DUF86 domain-containing protein</fullName>
    </recommendedName>
</protein>
<dbReference type="Proteomes" id="UP000564885">
    <property type="component" value="Unassembled WGS sequence"/>
</dbReference>
<accession>A0A849HVU4</accession>